<dbReference type="Proteomes" id="UP000320176">
    <property type="component" value="Unassembled WGS sequence"/>
</dbReference>
<proteinExistence type="predicted"/>
<evidence type="ECO:0008006" key="3">
    <source>
        <dbReference type="Google" id="ProtNLM"/>
    </source>
</evidence>
<comment type="caution">
    <text evidence="1">The sequence shown here is derived from an EMBL/GenBank/DDBJ whole genome shotgun (WGS) entry which is preliminary data.</text>
</comment>
<accession>A0A5C6ASY8</accession>
<gene>
    <name evidence="1" type="ORF">Pla52n_38800</name>
</gene>
<organism evidence="1 2">
    <name type="scientific">Stieleria varia</name>
    <dbReference type="NCBI Taxonomy" id="2528005"/>
    <lineage>
        <taxon>Bacteria</taxon>
        <taxon>Pseudomonadati</taxon>
        <taxon>Planctomycetota</taxon>
        <taxon>Planctomycetia</taxon>
        <taxon>Pirellulales</taxon>
        <taxon>Pirellulaceae</taxon>
        <taxon>Stieleria</taxon>
    </lineage>
</organism>
<evidence type="ECO:0000313" key="2">
    <source>
        <dbReference type="Proteomes" id="UP000320176"/>
    </source>
</evidence>
<dbReference type="AlphaFoldDB" id="A0A5C6ASY8"/>
<name>A0A5C6ASY8_9BACT</name>
<reference evidence="1 2" key="1">
    <citation type="submission" date="2019-02" db="EMBL/GenBank/DDBJ databases">
        <title>Deep-cultivation of Planctomycetes and their phenomic and genomic characterization uncovers novel biology.</title>
        <authorList>
            <person name="Wiegand S."/>
            <person name="Jogler M."/>
            <person name="Boedeker C."/>
            <person name="Pinto D."/>
            <person name="Vollmers J."/>
            <person name="Rivas-Marin E."/>
            <person name="Kohn T."/>
            <person name="Peeters S.H."/>
            <person name="Heuer A."/>
            <person name="Rast P."/>
            <person name="Oberbeckmann S."/>
            <person name="Bunk B."/>
            <person name="Jeske O."/>
            <person name="Meyerdierks A."/>
            <person name="Storesund J.E."/>
            <person name="Kallscheuer N."/>
            <person name="Luecker S."/>
            <person name="Lage O.M."/>
            <person name="Pohl T."/>
            <person name="Merkel B.J."/>
            <person name="Hornburger P."/>
            <person name="Mueller R.-W."/>
            <person name="Bruemmer F."/>
            <person name="Labrenz M."/>
            <person name="Spormann A.M."/>
            <person name="Op Den Camp H."/>
            <person name="Overmann J."/>
            <person name="Amann R."/>
            <person name="Jetten M.S.M."/>
            <person name="Mascher T."/>
            <person name="Medema M.H."/>
            <person name="Devos D.P."/>
            <person name="Kaster A.-K."/>
            <person name="Ovreas L."/>
            <person name="Rohde M."/>
            <person name="Galperin M.Y."/>
            <person name="Jogler C."/>
        </authorList>
    </citation>
    <scope>NUCLEOTIDE SEQUENCE [LARGE SCALE GENOMIC DNA]</scope>
    <source>
        <strain evidence="1 2">Pla52n</strain>
    </source>
</reference>
<evidence type="ECO:0000313" key="1">
    <source>
        <dbReference type="EMBL" id="TWU02820.1"/>
    </source>
</evidence>
<dbReference type="EMBL" id="SJPN01000004">
    <property type="protein sequence ID" value="TWU02820.1"/>
    <property type="molecule type" value="Genomic_DNA"/>
</dbReference>
<dbReference type="RefSeq" id="WP_146521077.1">
    <property type="nucleotide sequence ID" value="NZ_CP151726.1"/>
</dbReference>
<sequence length="391" mass="43709">MPFLRGSLGFERFSVTGFDADAFGDEHIEILAQHAAGKFQTANTENVHVGFLGGEHLFDQDFSLEKNVINNALHCSVRIDTNKIPAAIRAAWMQMELAGMAKDSEDGTVTKAQRKEAKEAVEQRCEVEAESGKYRKMQYFPFLWDFDQELLYFGGSVGNASGLCMDLLESSFGVELRHIGAGTVAQNWAVDADRYAEVDDLLPISFVSQFVQGSHTWANEHSQAPDFLGNEFLMWLWWYLENESDTIKLADESEVTVMLNKTLALECPNAESGKESITAECPTKLPEALQAIRSGKLPRKTGMTMISDGRQFDLTLQAERFAISGAKIHLDDDEEFTDEDRIDAIRLLSQSTDMLFHVFCDLRSGKQWKGIEKKISKWIAVAEPQGQKAAA</sequence>
<protein>
    <recommendedName>
        <fullName evidence="3">Recombination-associated protein RdgC</fullName>
    </recommendedName>
</protein>
<dbReference type="OrthoDB" id="9793997at2"/>
<keyword evidence="2" id="KW-1185">Reference proteome</keyword>